<dbReference type="Proteomes" id="UP001589774">
    <property type="component" value="Unassembled WGS sequence"/>
</dbReference>
<comment type="caution">
    <text evidence="1">The sequence shown here is derived from an EMBL/GenBank/DDBJ whole genome shotgun (WGS) entry which is preliminary data.</text>
</comment>
<proteinExistence type="predicted"/>
<dbReference type="RefSeq" id="WP_130854649.1">
    <property type="nucleotide sequence ID" value="NZ_JBHLWO010000001.1"/>
</dbReference>
<name>A0ABV6HET0_9SPHI</name>
<sequence>MRRLITTLIALSFIAILYVLLKPVDDQRTQTVQIESVVTKINKGRMGDYIIELEDKTGMFFISKANIKDVSLDSLVNKLSGQRVSISFIKPNILSRFGPMINKKQVTKLTVGGQTVFSTI</sequence>
<gene>
    <name evidence="1" type="ORF">ACFFI0_03635</name>
</gene>
<organism evidence="1 2">
    <name type="scientific">Olivibacter oleidegradans</name>
    <dbReference type="NCBI Taxonomy" id="760123"/>
    <lineage>
        <taxon>Bacteria</taxon>
        <taxon>Pseudomonadati</taxon>
        <taxon>Bacteroidota</taxon>
        <taxon>Sphingobacteriia</taxon>
        <taxon>Sphingobacteriales</taxon>
        <taxon>Sphingobacteriaceae</taxon>
        <taxon>Olivibacter</taxon>
    </lineage>
</organism>
<keyword evidence="2" id="KW-1185">Reference proteome</keyword>
<evidence type="ECO:0000313" key="1">
    <source>
        <dbReference type="EMBL" id="MFC0317382.1"/>
    </source>
</evidence>
<dbReference type="EMBL" id="JBHLWO010000001">
    <property type="protein sequence ID" value="MFC0317382.1"/>
    <property type="molecule type" value="Genomic_DNA"/>
</dbReference>
<protein>
    <submittedName>
        <fullName evidence="1">Uncharacterized protein</fullName>
    </submittedName>
</protein>
<accession>A0ABV6HET0</accession>
<reference evidence="1 2" key="1">
    <citation type="submission" date="2024-09" db="EMBL/GenBank/DDBJ databases">
        <authorList>
            <person name="Sun Q."/>
            <person name="Mori K."/>
        </authorList>
    </citation>
    <scope>NUCLEOTIDE SEQUENCE [LARGE SCALE GENOMIC DNA]</scope>
    <source>
        <strain evidence="1 2">CCM 7765</strain>
    </source>
</reference>
<evidence type="ECO:0000313" key="2">
    <source>
        <dbReference type="Proteomes" id="UP001589774"/>
    </source>
</evidence>